<keyword evidence="7" id="KW-1185">Reference proteome</keyword>
<dbReference type="RefSeq" id="WP_254757826.1">
    <property type="nucleotide sequence ID" value="NZ_JANCLT010000002.1"/>
</dbReference>
<protein>
    <submittedName>
        <fullName evidence="6">Low molecular weight protein arginine phosphatase</fullName>
    </submittedName>
</protein>
<comment type="caution">
    <text evidence="6">The sequence shown here is derived from an EMBL/GenBank/DDBJ whole genome shotgun (WGS) entry which is preliminary data.</text>
</comment>
<dbReference type="AlphaFoldDB" id="A0AA41X9M0"/>
<dbReference type="CDD" id="cd16344">
    <property type="entry name" value="LMWPAP"/>
    <property type="match status" value="1"/>
</dbReference>
<gene>
    <name evidence="6" type="ORF">NK662_05130</name>
</gene>
<evidence type="ECO:0000313" key="7">
    <source>
        <dbReference type="Proteomes" id="UP001156102"/>
    </source>
</evidence>
<comment type="similarity">
    <text evidence="1">Belongs to the low molecular weight phosphotyrosine protein phosphatase family.</text>
</comment>
<reference evidence="6" key="1">
    <citation type="submission" date="2022-07" db="EMBL/GenBank/DDBJ databases">
        <authorList>
            <person name="Li W.-J."/>
            <person name="Deng Q.-Q."/>
        </authorList>
    </citation>
    <scope>NUCLEOTIDE SEQUENCE</scope>
    <source>
        <strain evidence="6">SYSU M60031</strain>
    </source>
</reference>
<keyword evidence="3" id="KW-0904">Protein phosphatase</keyword>
<evidence type="ECO:0000256" key="1">
    <source>
        <dbReference type="ARBA" id="ARBA00011063"/>
    </source>
</evidence>
<dbReference type="SUPFAM" id="SSF52788">
    <property type="entry name" value="Phosphotyrosine protein phosphatases I"/>
    <property type="match status" value="1"/>
</dbReference>
<evidence type="ECO:0000256" key="3">
    <source>
        <dbReference type="ARBA" id="ARBA00022912"/>
    </source>
</evidence>
<feature type="active site" evidence="4">
    <location>
        <position position="14"/>
    </location>
</feature>
<dbReference type="Pfam" id="PF01451">
    <property type="entry name" value="LMWPc"/>
    <property type="match status" value="1"/>
</dbReference>
<name>A0AA41X9M0_9BACI</name>
<dbReference type="InterPro" id="IPR050438">
    <property type="entry name" value="LMW_PTPase"/>
</dbReference>
<feature type="active site" description="Proton donor" evidence="4">
    <location>
        <position position="116"/>
    </location>
</feature>
<feature type="active site" description="Nucleophile" evidence="4">
    <location>
        <position position="8"/>
    </location>
</feature>
<dbReference type="SMART" id="SM00226">
    <property type="entry name" value="LMWPc"/>
    <property type="match status" value="1"/>
</dbReference>
<dbReference type="InterPro" id="IPR023485">
    <property type="entry name" value="Ptyr_pPase"/>
</dbReference>
<sequence>MKNILFVCTGNTCRSPMAEAVLRHQSKGRFEVKSAGVFAAVGSDASQHAKSALAEQSIDINHTSRQLTEELIKWADLVLTMTRGHKEIVMQSFPGAADKVFTLYEYAGESEEDVADPYGGSLTRYQRTLDELVRLVGQLVKKLEDEQQSL</sequence>
<feature type="domain" description="Phosphotyrosine protein phosphatase I" evidence="5">
    <location>
        <begin position="2"/>
        <end position="142"/>
    </location>
</feature>
<evidence type="ECO:0000256" key="4">
    <source>
        <dbReference type="PIRSR" id="PIRSR617867-1"/>
    </source>
</evidence>
<dbReference type="InterPro" id="IPR036196">
    <property type="entry name" value="Ptyr_pPase_sf"/>
</dbReference>
<dbReference type="Proteomes" id="UP001156102">
    <property type="component" value="Unassembled WGS sequence"/>
</dbReference>
<accession>A0AA41X9M0</accession>
<dbReference type="EMBL" id="JANCLT010000002">
    <property type="protein sequence ID" value="MCP8967921.1"/>
    <property type="molecule type" value="Genomic_DNA"/>
</dbReference>
<organism evidence="6 7">
    <name type="scientific">Ectobacillus ponti</name>
    <dbReference type="NCBI Taxonomy" id="2961894"/>
    <lineage>
        <taxon>Bacteria</taxon>
        <taxon>Bacillati</taxon>
        <taxon>Bacillota</taxon>
        <taxon>Bacilli</taxon>
        <taxon>Bacillales</taxon>
        <taxon>Bacillaceae</taxon>
        <taxon>Ectobacillus</taxon>
    </lineage>
</organism>
<evidence type="ECO:0000256" key="2">
    <source>
        <dbReference type="ARBA" id="ARBA00022801"/>
    </source>
</evidence>
<dbReference type="GO" id="GO:0004725">
    <property type="term" value="F:protein tyrosine phosphatase activity"/>
    <property type="evidence" value="ECO:0007669"/>
    <property type="project" value="InterPro"/>
</dbReference>
<dbReference type="PANTHER" id="PTHR11717">
    <property type="entry name" value="LOW MOLECULAR WEIGHT PROTEIN TYROSINE PHOSPHATASE"/>
    <property type="match status" value="1"/>
</dbReference>
<keyword evidence="2" id="KW-0378">Hydrolase</keyword>
<dbReference type="PRINTS" id="PR00719">
    <property type="entry name" value="LMWPTPASE"/>
</dbReference>
<dbReference type="PANTHER" id="PTHR11717:SF31">
    <property type="entry name" value="LOW MOLECULAR WEIGHT PROTEIN-TYROSINE-PHOSPHATASE ETP-RELATED"/>
    <property type="match status" value="1"/>
</dbReference>
<dbReference type="Gene3D" id="3.40.50.2300">
    <property type="match status" value="1"/>
</dbReference>
<dbReference type="InterPro" id="IPR017867">
    <property type="entry name" value="Tyr_phospatase_low_mol_wt"/>
</dbReference>
<proteinExistence type="inferred from homology"/>
<evidence type="ECO:0000259" key="5">
    <source>
        <dbReference type="SMART" id="SM00226"/>
    </source>
</evidence>
<evidence type="ECO:0000313" key="6">
    <source>
        <dbReference type="EMBL" id="MCP8967921.1"/>
    </source>
</evidence>